<dbReference type="EMBL" id="KZ805958">
    <property type="protein sequence ID" value="PVH91107.1"/>
    <property type="molecule type" value="Genomic_DNA"/>
</dbReference>
<dbReference type="InterPro" id="IPR046700">
    <property type="entry name" value="DUF6570"/>
</dbReference>
<dbReference type="OrthoDB" id="5098383at2759"/>
<feature type="compositionally biased region" description="Basic and acidic residues" evidence="1">
    <location>
        <begin position="311"/>
        <end position="320"/>
    </location>
</feature>
<feature type="compositionally biased region" description="Basic and acidic residues" evidence="1">
    <location>
        <begin position="39"/>
        <end position="61"/>
    </location>
</feature>
<gene>
    <name evidence="4" type="ORF">DM02DRAFT_706769</name>
</gene>
<sequence>MSERMQGEGGGTGQTLREVLEELYGQSTRNSGSTSLEIRMSEDVPRTLQETSDRTRQERILRPAQEASEEARQQELEGTKPTDGRLPGRYWQKTKITGIDPMDMPGVATRIAQVRDRVLAPRVHGIDPRPVKVQWPFQYWQKTRIIGKNSLNVSWVGEATWTTQEDQLLAPTAQDSRDVMSYRDLSEGAAVYGSSSVSDQRNEMYDEASHRLEEVRASLGLRTSTDTFGDLQREYEEARAQGKMKQRRIRTPSHGQGYEVMALGETRQRKLRGERRRESNVSGASGGERPEREDARGKTERGSIIGCMRLQSDDGVRGEDQADWISETGITRQGRIRGPRERHSNEAGEDDQPQRRQVRTPEGEEVVESRGREELSAVLDSLEEEFQQKERLSESMGWCEPIPHHRKVSTVQRFYSAFHDPKTLPVYTCMICYHKLASTELKDADWEAGVATFAELRHVSQFRYRKCFPLSEKVLACGECVKAWGKGALSPAGHLHSRLGCEHRFPQELEGLTPVEEKLIALNSCYGFITKYSLSEGQRLRTTYPKHVKGHITVFPNNVEEMATHVLPHPLLKVMDDIHVSWQGAEKPAPKDLSVLLPVQRSVVERALLWLKMNNPLYAKVGIDVGEMGSWGTPPHGVPSQVYDRLRRNEPSVWEKTRTAHLVPPTERGQEEGEQVDVHEILAGLSEGYDVEMCEAGSGPDGGDGGHGEDGNAPVQEVSDDPSTARPKNVWPGSAEVEHGGASEPYILVSRGETFADSHDVRFFAKTFPTLFPVGDGGPRQAEESLADLAQVVDGEASIQAESAACSIVSSRNLGLGTWAREVLQRHGGRFARHVFSFLVFNMLMRMRNHRVSMMSVKRRSFNEVKRIVDSLGLQRLEVARGQLMASGKTTDADVMDLLRSLSLYGYRQPMSRELRLSMRRKIKSLIVRHGTPAIWFTLNPNDITNPVKLRLAAYRTRESGEAEEFLTNLDMTYKRARLAISDPLSSALFFHREISMFFKYYVNVGGDSVLGRVSEYFGAVETNERGSLHMHRLLWLHGNLGLSTIFERVGEGEEQAYRDRVIEYIDSVFTEVRSSAICHLSMQI</sequence>
<name>A0A2V1CZB0_9PLEO</name>
<reference evidence="4 5" key="1">
    <citation type="journal article" date="2018" name="Sci. Rep.">
        <title>Comparative genomics provides insights into the lifestyle and reveals functional heterogeneity of dark septate endophytic fungi.</title>
        <authorList>
            <person name="Knapp D.G."/>
            <person name="Nemeth J.B."/>
            <person name="Barry K."/>
            <person name="Hainaut M."/>
            <person name="Henrissat B."/>
            <person name="Johnson J."/>
            <person name="Kuo A."/>
            <person name="Lim J.H.P."/>
            <person name="Lipzen A."/>
            <person name="Nolan M."/>
            <person name="Ohm R.A."/>
            <person name="Tamas L."/>
            <person name="Grigoriev I.V."/>
            <person name="Spatafora J.W."/>
            <person name="Nagy L.G."/>
            <person name="Kovacs G.M."/>
        </authorList>
    </citation>
    <scope>NUCLEOTIDE SEQUENCE [LARGE SCALE GENOMIC DNA]</scope>
    <source>
        <strain evidence="4 5">DSE2036</strain>
    </source>
</reference>
<feature type="compositionally biased region" description="Basic and acidic residues" evidence="1">
    <location>
        <begin position="288"/>
        <end position="301"/>
    </location>
</feature>
<feature type="region of interest" description="Disordered" evidence="1">
    <location>
        <begin position="1"/>
        <end position="88"/>
    </location>
</feature>
<dbReference type="Pfam" id="PF14214">
    <property type="entry name" value="Helitron_like_N"/>
    <property type="match status" value="1"/>
</dbReference>
<feature type="compositionally biased region" description="Basic residues" evidence="1">
    <location>
        <begin position="242"/>
        <end position="251"/>
    </location>
</feature>
<protein>
    <submittedName>
        <fullName evidence="4">Uncharacterized protein</fullName>
    </submittedName>
</protein>
<accession>A0A2V1CZB0</accession>
<proteinExistence type="predicted"/>
<evidence type="ECO:0000256" key="1">
    <source>
        <dbReference type="SAM" id="MobiDB-lite"/>
    </source>
</evidence>
<dbReference type="AlphaFoldDB" id="A0A2V1CZB0"/>
<dbReference type="Pfam" id="PF20209">
    <property type="entry name" value="DUF6570"/>
    <property type="match status" value="1"/>
</dbReference>
<feature type="compositionally biased region" description="Basic and acidic residues" evidence="1">
    <location>
        <begin position="359"/>
        <end position="372"/>
    </location>
</feature>
<dbReference type="InterPro" id="IPR025476">
    <property type="entry name" value="Helitron_helicase-like"/>
</dbReference>
<feature type="domain" description="DUF6570" evidence="3">
    <location>
        <begin position="504"/>
        <end position="625"/>
    </location>
</feature>
<feature type="compositionally biased region" description="Polar residues" evidence="1">
    <location>
        <begin position="25"/>
        <end position="36"/>
    </location>
</feature>
<evidence type="ECO:0000259" key="3">
    <source>
        <dbReference type="Pfam" id="PF20209"/>
    </source>
</evidence>
<feature type="region of interest" description="Disordered" evidence="1">
    <location>
        <begin position="236"/>
        <end position="372"/>
    </location>
</feature>
<feature type="domain" description="Helitron helicase-like" evidence="2">
    <location>
        <begin position="819"/>
        <end position="1035"/>
    </location>
</feature>
<dbReference type="Proteomes" id="UP000244855">
    <property type="component" value="Unassembled WGS sequence"/>
</dbReference>
<keyword evidence="5" id="KW-1185">Reference proteome</keyword>
<organism evidence="4 5">
    <name type="scientific">Periconia macrospinosa</name>
    <dbReference type="NCBI Taxonomy" id="97972"/>
    <lineage>
        <taxon>Eukaryota</taxon>
        <taxon>Fungi</taxon>
        <taxon>Dikarya</taxon>
        <taxon>Ascomycota</taxon>
        <taxon>Pezizomycotina</taxon>
        <taxon>Dothideomycetes</taxon>
        <taxon>Pleosporomycetidae</taxon>
        <taxon>Pleosporales</taxon>
        <taxon>Massarineae</taxon>
        <taxon>Periconiaceae</taxon>
        <taxon>Periconia</taxon>
    </lineage>
</organism>
<evidence type="ECO:0000313" key="4">
    <source>
        <dbReference type="EMBL" id="PVH91107.1"/>
    </source>
</evidence>
<feature type="region of interest" description="Disordered" evidence="1">
    <location>
        <begin position="695"/>
        <end position="737"/>
    </location>
</feature>
<evidence type="ECO:0000313" key="5">
    <source>
        <dbReference type="Proteomes" id="UP000244855"/>
    </source>
</evidence>
<evidence type="ECO:0000259" key="2">
    <source>
        <dbReference type="Pfam" id="PF14214"/>
    </source>
</evidence>
<feature type="compositionally biased region" description="Basic and acidic residues" evidence="1">
    <location>
        <begin position="69"/>
        <end position="83"/>
    </location>
</feature>